<accession>A0A7V2WTY6</accession>
<gene>
    <name evidence="3" type="ORF">ENJ51_00165</name>
</gene>
<evidence type="ECO:0000313" key="3">
    <source>
        <dbReference type="EMBL" id="HFC91204.1"/>
    </source>
</evidence>
<sequence>MFNFSADKLPVSIILSLSLLDFIIFCSVNSILFLFAYFLLMIVPRACISAWNHHHQHRHVFKHNILNRILEFFYALHTGVTTNLWVLHHNYGHHRNFLDQSKDESRWKRDDGSIMGVIEYTLTVALTAYPRGFQVGKNYPKQQKQFVLFSTITLILLFIITLYNPLNALFVFILPMIGSLIYTSFATYDHHSSLDTQDQFAASRNNINSWYNLFTGNLGYHTAHHYKQGVHWSKVPALHEQIKHKIPASCYR</sequence>
<dbReference type="CDD" id="cd01060">
    <property type="entry name" value="Membrane-FADS-like"/>
    <property type="match status" value="1"/>
</dbReference>
<reference evidence="3" key="1">
    <citation type="journal article" date="2020" name="mSystems">
        <title>Genome- and Community-Level Interaction Insights into Carbon Utilization and Element Cycling Functions of Hydrothermarchaeota in Hydrothermal Sediment.</title>
        <authorList>
            <person name="Zhou Z."/>
            <person name="Liu Y."/>
            <person name="Xu W."/>
            <person name="Pan J."/>
            <person name="Luo Z.H."/>
            <person name="Li M."/>
        </authorList>
    </citation>
    <scope>NUCLEOTIDE SEQUENCE [LARGE SCALE GENOMIC DNA]</scope>
    <source>
        <strain evidence="3">HyVt-493</strain>
    </source>
</reference>
<dbReference type="AlphaFoldDB" id="A0A7V2WTY6"/>
<keyword evidence="1" id="KW-1133">Transmembrane helix</keyword>
<comment type="caution">
    <text evidence="3">The sequence shown here is derived from an EMBL/GenBank/DDBJ whole genome shotgun (WGS) entry which is preliminary data.</text>
</comment>
<name>A0A7V2WTY6_LEUMU</name>
<dbReference type="GO" id="GO:0006629">
    <property type="term" value="P:lipid metabolic process"/>
    <property type="evidence" value="ECO:0007669"/>
    <property type="project" value="InterPro"/>
</dbReference>
<feature type="domain" description="Fatty acid desaturase" evidence="2">
    <location>
        <begin position="32"/>
        <end position="249"/>
    </location>
</feature>
<dbReference type="EMBL" id="DRMS01000005">
    <property type="protein sequence ID" value="HFC91204.1"/>
    <property type="molecule type" value="Genomic_DNA"/>
</dbReference>
<protein>
    <submittedName>
        <fullName evidence="3">Fatty acid desaturase</fullName>
    </submittedName>
</protein>
<keyword evidence="1" id="KW-0472">Membrane</keyword>
<organism evidence="3">
    <name type="scientific">Leucothrix mucor</name>
    <dbReference type="NCBI Taxonomy" id="45248"/>
    <lineage>
        <taxon>Bacteria</taxon>
        <taxon>Pseudomonadati</taxon>
        <taxon>Pseudomonadota</taxon>
        <taxon>Gammaproteobacteria</taxon>
        <taxon>Thiotrichales</taxon>
        <taxon>Thiotrichaceae</taxon>
        <taxon>Leucothrix</taxon>
    </lineage>
</organism>
<dbReference type="InterPro" id="IPR005804">
    <property type="entry name" value="FA_desaturase_dom"/>
</dbReference>
<feature type="transmembrane region" description="Helical" evidence="1">
    <location>
        <begin position="12"/>
        <end position="40"/>
    </location>
</feature>
<dbReference type="Proteomes" id="UP000885750">
    <property type="component" value="Unassembled WGS sequence"/>
</dbReference>
<keyword evidence="1" id="KW-0812">Transmembrane</keyword>
<feature type="transmembrane region" description="Helical" evidence="1">
    <location>
        <begin position="146"/>
        <end position="163"/>
    </location>
</feature>
<proteinExistence type="predicted"/>
<dbReference type="Pfam" id="PF00487">
    <property type="entry name" value="FA_desaturase"/>
    <property type="match status" value="1"/>
</dbReference>
<feature type="transmembrane region" description="Helical" evidence="1">
    <location>
        <begin position="169"/>
        <end position="188"/>
    </location>
</feature>
<evidence type="ECO:0000259" key="2">
    <source>
        <dbReference type="Pfam" id="PF00487"/>
    </source>
</evidence>
<evidence type="ECO:0000256" key="1">
    <source>
        <dbReference type="SAM" id="Phobius"/>
    </source>
</evidence>